<feature type="domain" description="Protein kinase" evidence="12">
    <location>
        <begin position="10"/>
        <end position="266"/>
    </location>
</feature>
<feature type="transmembrane region" description="Helical" evidence="11">
    <location>
        <begin position="326"/>
        <end position="347"/>
    </location>
</feature>
<feature type="region of interest" description="Disordered" evidence="10">
    <location>
        <begin position="550"/>
        <end position="577"/>
    </location>
</feature>
<dbReference type="GO" id="GO:0004674">
    <property type="term" value="F:protein serine/threonine kinase activity"/>
    <property type="evidence" value="ECO:0007669"/>
    <property type="project" value="UniProtKB-KW"/>
</dbReference>
<dbReference type="PROSITE" id="PS50011">
    <property type="entry name" value="PROTEIN_KINASE_DOM"/>
    <property type="match status" value="1"/>
</dbReference>
<keyword evidence="11" id="KW-1133">Transmembrane helix</keyword>
<dbReference type="CDD" id="cd06577">
    <property type="entry name" value="PASTA_pknB"/>
    <property type="match status" value="3"/>
</dbReference>
<dbReference type="AlphaFoldDB" id="K9EBY7"/>
<dbReference type="InterPro" id="IPR000719">
    <property type="entry name" value="Prot_kinase_dom"/>
</dbReference>
<dbReference type="EC" id="2.7.11.1" evidence="1"/>
<dbReference type="InterPro" id="IPR017441">
    <property type="entry name" value="Protein_kinase_ATP_BS"/>
</dbReference>
<evidence type="ECO:0000313" key="15">
    <source>
        <dbReference type="Proteomes" id="UP000009875"/>
    </source>
</evidence>
<evidence type="ECO:0000313" key="14">
    <source>
        <dbReference type="EMBL" id="EKU94208.1"/>
    </source>
</evidence>
<feature type="region of interest" description="Disordered" evidence="10">
    <location>
        <begin position="293"/>
        <end position="322"/>
    </location>
</feature>
<dbReference type="SMART" id="SM00220">
    <property type="entry name" value="S_TKc"/>
    <property type="match status" value="1"/>
</dbReference>
<feature type="domain" description="PASTA" evidence="13">
    <location>
        <begin position="350"/>
        <end position="417"/>
    </location>
</feature>
<dbReference type="FunFam" id="1.10.510.10:FF:000021">
    <property type="entry name" value="Serine/threonine protein kinase"/>
    <property type="match status" value="1"/>
</dbReference>
<dbReference type="PROSITE" id="PS00107">
    <property type="entry name" value="PROTEIN_KINASE_ATP"/>
    <property type="match status" value="1"/>
</dbReference>
<dbReference type="CDD" id="cd14014">
    <property type="entry name" value="STKc_PknB_like"/>
    <property type="match status" value="1"/>
</dbReference>
<dbReference type="HOGENOM" id="CLU_000288_135_2_9"/>
<dbReference type="Gene3D" id="3.30.200.20">
    <property type="entry name" value="Phosphorylase Kinase, domain 1"/>
    <property type="match status" value="1"/>
</dbReference>
<dbReference type="eggNOG" id="COG0515">
    <property type="taxonomic scope" value="Bacteria"/>
</dbReference>
<dbReference type="EMBL" id="AGXA01000004">
    <property type="protein sequence ID" value="EKU94208.1"/>
    <property type="molecule type" value="Genomic_DNA"/>
</dbReference>
<dbReference type="eggNOG" id="COG2815">
    <property type="taxonomic scope" value="Bacteria"/>
</dbReference>
<evidence type="ECO:0000256" key="6">
    <source>
        <dbReference type="ARBA" id="ARBA00022840"/>
    </source>
</evidence>
<evidence type="ECO:0000256" key="2">
    <source>
        <dbReference type="ARBA" id="ARBA00022527"/>
    </source>
</evidence>
<keyword evidence="2" id="KW-0723">Serine/threonine-protein kinase</keyword>
<dbReference type="Pfam" id="PF21160">
    <property type="entry name" value="PrkC-like_PASTA-like"/>
    <property type="match status" value="1"/>
</dbReference>
<evidence type="ECO:0000256" key="5">
    <source>
        <dbReference type="ARBA" id="ARBA00022777"/>
    </source>
</evidence>
<organism evidence="14 15">
    <name type="scientific">Alloiococcus otitis ATCC 51267</name>
    <dbReference type="NCBI Taxonomy" id="883081"/>
    <lineage>
        <taxon>Bacteria</taxon>
        <taxon>Bacillati</taxon>
        <taxon>Bacillota</taxon>
        <taxon>Bacilli</taxon>
        <taxon>Lactobacillales</taxon>
        <taxon>Carnobacteriaceae</taxon>
        <taxon>Alloiococcus</taxon>
    </lineage>
</organism>
<accession>K9EBY7</accession>
<evidence type="ECO:0000256" key="7">
    <source>
        <dbReference type="ARBA" id="ARBA00047899"/>
    </source>
</evidence>
<dbReference type="Gene3D" id="2.60.40.2560">
    <property type="match status" value="1"/>
</dbReference>
<feature type="compositionally biased region" description="Acidic residues" evidence="10">
    <location>
        <begin position="557"/>
        <end position="575"/>
    </location>
</feature>
<evidence type="ECO:0000256" key="3">
    <source>
        <dbReference type="ARBA" id="ARBA00022679"/>
    </source>
</evidence>
<evidence type="ECO:0000259" key="13">
    <source>
        <dbReference type="PROSITE" id="PS51178"/>
    </source>
</evidence>
<keyword evidence="11" id="KW-0812">Transmembrane</keyword>
<evidence type="ECO:0000256" key="9">
    <source>
        <dbReference type="PROSITE-ProRule" id="PRU10141"/>
    </source>
</evidence>
<dbReference type="Pfam" id="PF00069">
    <property type="entry name" value="Pkinase"/>
    <property type="match status" value="1"/>
</dbReference>
<comment type="catalytic activity">
    <reaction evidence="7">
        <text>L-threonyl-[protein] + ATP = O-phospho-L-threonyl-[protein] + ADP + H(+)</text>
        <dbReference type="Rhea" id="RHEA:46608"/>
        <dbReference type="Rhea" id="RHEA-COMP:11060"/>
        <dbReference type="Rhea" id="RHEA-COMP:11605"/>
        <dbReference type="ChEBI" id="CHEBI:15378"/>
        <dbReference type="ChEBI" id="CHEBI:30013"/>
        <dbReference type="ChEBI" id="CHEBI:30616"/>
        <dbReference type="ChEBI" id="CHEBI:61977"/>
        <dbReference type="ChEBI" id="CHEBI:456216"/>
        <dbReference type="EC" id="2.7.11.1"/>
    </reaction>
</comment>
<keyword evidence="5" id="KW-0418">Kinase</keyword>
<protein>
    <recommendedName>
        <fullName evidence="1">non-specific serine/threonine protein kinase</fullName>
        <ecNumber evidence="1">2.7.11.1</ecNumber>
    </recommendedName>
</protein>
<keyword evidence="4 9" id="KW-0547">Nucleotide-binding</keyword>
<dbReference type="InterPro" id="IPR008271">
    <property type="entry name" value="Ser/Thr_kinase_AS"/>
</dbReference>
<dbReference type="PANTHER" id="PTHR43289">
    <property type="entry name" value="MITOGEN-ACTIVATED PROTEIN KINASE KINASE KINASE 20-RELATED"/>
    <property type="match status" value="1"/>
</dbReference>
<keyword evidence="15" id="KW-1185">Reference proteome</keyword>
<comment type="catalytic activity">
    <reaction evidence="8">
        <text>L-seryl-[protein] + ATP = O-phospho-L-seryl-[protein] + ADP + H(+)</text>
        <dbReference type="Rhea" id="RHEA:17989"/>
        <dbReference type="Rhea" id="RHEA-COMP:9863"/>
        <dbReference type="Rhea" id="RHEA-COMP:11604"/>
        <dbReference type="ChEBI" id="CHEBI:15378"/>
        <dbReference type="ChEBI" id="CHEBI:29999"/>
        <dbReference type="ChEBI" id="CHEBI:30616"/>
        <dbReference type="ChEBI" id="CHEBI:83421"/>
        <dbReference type="ChEBI" id="CHEBI:456216"/>
        <dbReference type="EC" id="2.7.11.1"/>
    </reaction>
</comment>
<reference evidence="14 15" key="1">
    <citation type="submission" date="2012-09" db="EMBL/GenBank/DDBJ databases">
        <title>The Genome Sequence of Alloiococcus otitis ATCC 51267.</title>
        <authorList>
            <consortium name="The Broad Institute Genome Sequencing Platform"/>
            <person name="Earl A."/>
            <person name="Ward D."/>
            <person name="Feldgarden M."/>
            <person name="Gevers D."/>
            <person name="Huys G."/>
            <person name="Walker B."/>
            <person name="Young S.K."/>
            <person name="Zeng Q."/>
            <person name="Gargeya S."/>
            <person name="Fitzgerald M."/>
            <person name="Haas B."/>
            <person name="Abouelleil A."/>
            <person name="Alvarado L."/>
            <person name="Arachchi H.M."/>
            <person name="Berlin A.M."/>
            <person name="Chapman S.B."/>
            <person name="Goldberg J."/>
            <person name="Griggs A."/>
            <person name="Gujja S."/>
            <person name="Hansen M."/>
            <person name="Howarth C."/>
            <person name="Imamovic A."/>
            <person name="Larimer J."/>
            <person name="McCowen C."/>
            <person name="Montmayeur A."/>
            <person name="Murphy C."/>
            <person name="Neiman D."/>
            <person name="Pearson M."/>
            <person name="Priest M."/>
            <person name="Roberts A."/>
            <person name="Saif S."/>
            <person name="Shea T."/>
            <person name="Sisk P."/>
            <person name="Sykes S."/>
            <person name="Wortman J."/>
            <person name="Nusbaum C."/>
            <person name="Birren B."/>
        </authorList>
    </citation>
    <scope>NUCLEOTIDE SEQUENCE [LARGE SCALE GENOMIC DNA]</scope>
    <source>
        <strain evidence="14 15">ATCC 51267</strain>
    </source>
</reference>
<evidence type="ECO:0000259" key="12">
    <source>
        <dbReference type="PROSITE" id="PS50011"/>
    </source>
</evidence>
<feature type="domain" description="PASTA" evidence="13">
    <location>
        <begin position="486"/>
        <end position="552"/>
    </location>
</feature>
<proteinExistence type="predicted"/>
<comment type="caution">
    <text evidence="14">The sequence shown here is derived from an EMBL/GenBank/DDBJ whole genome shotgun (WGS) entry which is preliminary data.</text>
</comment>
<feature type="domain" description="PASTA" evidence="13">
    <location>
        <begin position="418"/>
        <end position="485"/>
    </location>
</feature>
<dbReference type="SMART" id="SM00740">
    <property type="entry name" value="PASTA"/>
    <property type="match status" value="3"/>
</dbReference>
<sequence length="664" mass="74116">MSRNKIDNRYKIKKLIGTGGMAKVFLARDMFLDRDVAVKLLASSFIDDQESLKRFQREAISTTELSHENIVSIYDVGEGAHPFIVMEYVDGTDLKTYIKDHYPIPNDTIIDIMSQILSGIEYAHSRGIIHRDIKPQNILMDSNGQVKITDFGIALAVSQHSITQTNSLLGTVHYMSPEQARGGMATQKSDIYSLGIVLYELLTGQVPFRGESPVSIALKHFQEDLPDIREQNPNVPQSLANVVLKATCKDSDLRYDSVYDMRQDLMTALDPSRQNEPVFVPESREQEDTIVMSPIGDQPSMSQSGASHDDSLGPRPSPAPKKKRRWPLVLALIILALLLGGIVYFIMNAAPNQVDLPDLENQTLEEAETILEDLQLQVGEVIEEPSEEIEEGHVTRSNPGAGTKVDLDSEIDLFVSTGSDLFSLEDFTGRNYEEVRAILTEIGFTVESREVSHNDIESGQIVSQDLSPGQEVKPEDTTITFDVSTGPEGFAFRDLTGYTRVGVDDYIADNNLNLTVDYQSSDQMEEGLVVDQSPEPGTTLFENDSVTVIFSTGPADGQDEEDEGEEEEDQEEDQDQANYESFSRLVQIQYQPSGQEDDQEDPVPNEIEVYIDDEENSMDEPVLSFEITEDVTRTLNFVVKEGESASYRIVRDGQVIKEEEVQNI</sequence>
<dbReference type="Proteomes" id="UP000009875">
    <property type="component" value="Unassembled WGS sequence"/>
</dbReference>
<dbReference type="PANTHER" id="PTHR43289:SF34">
    <property type="entry name" value="SERINE_THREONINE-PROTEIN KINASE YBDM-RELATED"/>
    <property type="match status" value="1"/>
</dbReference>
<gene>
    <name evidence="14" type="ORF">HMPREF9698_00240</name>
</gene>
<keyword evidence="11" id="KW-0472">Membrane</keyword>
<dbReference type="RefSeq" id="WP_003776513.1">
    <property type="nucleotide sequence ID" value="NZ_JH992957.1"/>
</dbReference>
<keyword evidence="6 9" id="KW-0067">ATP-binding</keyword>
<dbReference type="Pfam" id="PF03793">
    <property type="entry name" value="PASTA"/>
    <property type="match status" value="3"/>
</dbReference>
<dbReference type="Gene3D" id="3.30.10.20">
    <property type="match status" value="3"/>
</dbReference>
<dbReference type="NCBIfam" id="NF033483">
    <property type="entry name" value="PknB_PASTA_kin"/>
    <property type="match status" value="1"/>
</dbReference>
<dbReference type="PROSITE" id="PS51178">
    <property type="entry name" value="PASTA"/>
    <property type="match status" value="3"/>
</dbReference>
<dbReference type="GO" id="GO:0005524">
    <property type="term" value="F:ATP binding"/>
    <property type="evidence" value="ECO:0007669"/>
    <property type="project" value="UniProtKB-UniRule"/>
</dbReference>
<dbReference type="InterPro" id="IPR005543">
    <property type="entry name" value="PASTA_dom"/>
</dbReference>
<evidence type="ECO:0000256" key="4">
    <source>
        <dbReference type="ARBA" id="ARBA00022741"/>
    </source>
</evidence>
<evidence type="ECO:0000256" key="11">
    <source>
        <dbReference type="SAM" id="Phobius"/>
    </source>
</evidence>
<dbReference type="InterPro" id="IPR011009">
    <property type="entry name" value="Kinase-like_dom_sf"/>
</dbReference>
<feature type="binding site" evidence="9">
    <location>
        <position position="39"/>
    </location>
    <ligand>
        <name>ATP</name>
        <dbReference type="ChEBI" id="CHEBI:30616"/>
    </ligand>
</feature>
<dbReference type="STRING" id="883081.HMPREF9698_00240"/>
<keyword evidence="3" id="KW-0808">Transferase</keyword>
<dbReference type="SUPFAM" id="SSF56112">
    <property type="entry name" value="Protein kinase-like (PK-like)"/>
    <property type="match status" value="1"/>
</dbReference>
<evidence type="ECO:0000256" key="8">
    <source>
        <dbReference type="ARBA" id="ARBA00048679"/>
    </source>
</evidence>
<dbReference type="PROSITE" id="PS00108">
    <property type="entry name" value="PROTEIN_KINASE_ST"/>
    <property type="match status" value="1"/>
</dbReference>
<dbReference type="FunFam" id="3.30.200.20:FF:000035">
    <property type="entry name" value="Serine/threonine protein kinase Stk1"/>
    <property type="match status" value="1"/>
</dbReference>
<name>K9EBY7_9LACT</name>
<evidence type="ECO:0000256" key="10">
    <source>
        <dbReference type="SAM" id="MobiDB-lite"/>
    </source>
</evidence>
<dbReference type="Gene3D" id="1.10.510.10">
    <property type="entry name" value="Transferase(Phosphotransferase) domain 1"/>
    <property type="match status" value="1"/>
</dbReference>
<dbReference type="PATRIC" id="fig|883081.3.peg.241"/>
<evidence type="ECO:0000256" key="1">
    <source>
        <dbReference type="ARBA" id="ARBA00012513"/>
    </source>
</evidence>